<evidence type="ECO:0000256" key="1">
    <source>
        <dbReference type="SAM" id="Phobius"/>
    </source>
</evidence>
<reference evidence="4 5" key="1">
    <citation type="submission" date="2018-11" db="EMBL/GenBank/DDBJ databases">
        <title>Draft genome sequences of proposed Pectobacterium aquaticum sp. nov. isolated in France from fresh water.</title>
        <authorList>
            <person name="Pedron J."/>
            <person name="Barny M.A."/>
        </authorList>
    </citation>
    <scope>NUCLEOTIDE SEQUENCE [LARGE SCALE GENOMIC DNA]</scope>
    <source>
        <strain evidence="3 4">A127-S21-F16</strain>
        <strain evidence="2 5">A35-S23-M15</strain>
    </source>
</reference>
<feature type="transmembrane region" description="Helical" evidence="1">
    <location>
        <begin position="6"/>
        <end position="28"/>
    </location>
</feature>
<evidence type="ECO:0000313" key="5">
    <source>
        <dbReference type="Proteomes" id="UP000256817"/>
    </source>
</evidence>
<evidence type="ECO:0008006" key="6">
    <source>
        <dbReference type="Google" id="ProtNLM"/>
    </source>
</evidence>
<name>A0AA93ALY5_9GAMM</name>
<dbReference type="EMBL" id="QHJS02000063">
    <property type="protein sequence ID" value="RRO14510.1"/>
    <property type="molecule type" value="Genomic_DNA"/>
</dbReference>
<keyword evidence="1" id="KW-1133">Transmembrane helix</keyword>
<gene>
    <name evidence="3" type="ORF">DMB84_017430</name>
    <name evidence="2" type="ORF">DMB85_013870</name>
</gene>
<feature type="transmembrane region" description="Helical" evidence="1">
    <location>
        <begin position="227"/>
        <end position="245"/>
    </location>
</feature>
<sequence length="246" mass="28173">MSISIVLPVFVLVCSYWLLCSGLGLLAHSYDIKINYTRKIGHFSMFIFPGVIYILFNISNPTDKVIIASLSSVLFFISLVSFFRDKLKYLSLSFYAIDRPEDRPYTLVWIFSQTFVGFVILALFSLLWNKWHIPQELMYMTILTTTLGDGLAEPVGIRFGKHKYAVKGFLIDRTFYRSYEGSLVVFVTALILALLFMQRFHGMGLAMMVILFPLAMTLTEAKSPHTWDTPFLFFVGNLIITCAYLI</sequence>
<keyword evidence="1" id="KW-0472">Membrane</keyword>
<feature type="transmembrane region" description="Helical" evidence="1">
    <location>
        <begin position="65"/>
        <end position="83"/>
    </location>
</feature>
<dbReference type="AlphaFoldDB" id="A0AA93ALY5"/>
<organism evidence="3 4">
    <name type="scientific">Pectobacterium aquaticum</name>
    <dbReference type="NCBI Taxonomy" id="2204145"/>
    <lineage>
        <taxon>Bacteria</taxon>
        <taxon>Pseudomonadati</taxon>
        <taxon>Pseudomonadota</taxon>
        <taxon>Gammaproteobacteria</taxon>
        <taxon>Enterobacterales</taxon>
        <taxon>Pectobacteriaceae</taxon>
        <taxon>Pectobacterium</taxon>
    </lineage>
</organism>
<keyword evidence="1" id="KW-0812">Transmembrane</keyword>
<evidence type="ECO:0000313" key="4">
    <source>
        <dbReference type="Proteomes" id="UP000256540"/>
    </source>
</evidence>
<dbReference type="Proteomes" id="UP000256817">
    <property type="component" value="Unassembled WGS sequence"/>
</dbReference>
<dbReference type="RefSeq" id="WP_125176571.1">
    <property type="nucleotide sequence ID" value="NZ_QHJS02000063.1"/>
</dbReference>
<dbReference type="Proteomes" id="UP000256540">
    <property type="component" value="Unassembled WGS sequence"/>
</dbReference>
<feature type="transmembrane region" description="Helical" evidence="1">
    <location>
        <begin position="179"/>
        <end position="197"/>
    </location>
</feature>
<proteinExistence type="predicted"/>
<protein>
    <recommendedName>
        <fullName evidence="6">Phytol kinase</fullName>
    </recommendedName>
</protein>
<dbReference type="EMBL" id="QHJW02000035">
    <property type="protein sequence ID" value="RRO07131.1"/>
    <property type="molecule type" value="Genomic_DNA"/>
</dbReference>
<keyword evidence="5" id="KW-1185">Reference proteome</keyword>
<feature type="transmembrane region" description="Helical" evidence="1">
    <location>
        <begin position="40"/>
        <end position="59"/>
    </location>
</feature>
<feature type="transmembrane region" description="Helical" evidence="1">
    <location>
        <begin position="104"/>
        <end position="128"/>
    </location>
</feature>
<comment type="caution">
    <text evidence="3">The sequence shown here is derived from an EMBL/GenBank/DDBJ whole genome shotgun (WGS) entry which is preliminary data.</text>
</comment>
<evidence type="ECO:0000313" key="3">
    <source>
        <dbReference type="EMBL" id="RRO14510.1"/>
    </source>
</evidence>
<accession>A0AA93ALY5</accession>
<evidence type="ECO:0000313" key="2">
    <source>
        <dbReference type="EMBL" id="RRO07131.1"/>
    </source>
</evidence>